<dbReference type="EMBL" id="JBHSUS010000001">
    <property type="protein sequence ID" value="MFC6441282.1"/>
    <property type="molecule type" value="Genomic_DNA"/>
</dbReference>
<dbReference type="InterPro" id="IPR013154">
    <property type="entry name" value="ADH-like_N"/>
</dbReference>
<sequence>MAENRGLALRFIDDVDAPFSQRLALVSKPLAQLNKGEVRVKVLASPVNPSDLVYLRGQYGVPPADAAFAGFEGCGVVVAANAGLYGKWLLGKRVAIAATPGADGVWAEYVTTLASYCLPVRKDIDDVQASTLIVNPCTVVCLLARAKEIGTQAVVINAAASQVGKGLIRLAKMQGVKTICTVRSQANVAVLRELGADAVLLTTDDDYPEQLKALAHEWRARVLLDAVADMDTPSVLRAMPAGSTAIVYGRLQETRDPLGGRFSVADVIFRRIKIEGFWLADFMKKASPLKVLSVSRQVQKLFAEGVFHTDIRGEYGFDDFMPALEHYAEHKSDGKVILRP</sequence>
<evidence type="ECO:0000313" key="4">
    <source>
        <dbReference type="EMBL" id="MFC6441282.1"/>
    </source>
</evidence>
<dbReference type="PANTHER" id="PTHR48106:SF18">
    <property type="entry name" value="QUINONE OXIDOREDUCTASE PIG3"/>
    <property type="match status" value="1"/>
</dbReference>
<dbReference type="InterPro" id="IPR020843">
    <property type="entry name" value="ER"/>
</dbReference>
<dbReference type="InterPro" id="IPR013149">
    <property type="entry name" value="ADH-like_C"/>
</dbReference>
<accession>A0ABW1XPC9</accession>
<evidence type="ECO:0000313" key="5">
    <source>
        <dbReference type="Proteomes" id="UP001596364"/>
    </source>
</evidence>
<dbReference type="Pfam" id="PF00107">
    <property type="entry name" value="ADH_zinc_N"/>
    <property type="match status" value="1"/>
</dbReference>
<dbReference type="InterPro" id="IPR036291">
    <property type="entry name" value="NAD(P)-bd_dom_sf"/>
</dbReference>
<evidence type="ECO:0000256" key="1">
    <source>
        <dbReference type="ARBA" id="ARBA00022857"/>
    </source>
</evidence>
<keyword evidence="1" id="KW-0521">NADP</keyword>
<name>A0ABW1XPC9_9ALTE</name>
<gene>
    <name evidence="4" type="ORF">ACFP85_14105</name>
</gene>
<feature type="domain" description="Enoyl reductase (ER)" evidence="3">
    <location>
        <begin position="20"/>
        <end position="338"/>
    </location>
</feature>
<comment type="caution">
    <text evidence="4">The sequence shown here is derived from an EMBL/GenBank/DDBJ whole genome shotgun (WGS) entry which is preliminary data.</text>
</comment>
<dbReference type="SMART" id="SM00829">
    <property type="entry name" value="PKS_ER"/>
    <property type="match status" value="1"/>
</dbReference>
<evidence type="ECO:0000259" key="3">
    <source>
        <dbReference type="SMART" id="SM00829"/>
    </source>
</evidence>
<dbReference type="Pfam" id="PF08240">
    <property type="entry name" value="ADH_N"/>
    <property type="match status" value="1"/>
</dbReference>
<organism evidence="4 5">
    <name type="scientific">Pseudobowmanella zhangzhouensis</name>
    <dbReference type="NCBI Taxonomy" id="1537679"/>
    <lineage>
        <taxon>Bacteria</taxon>
        <taxon>Pseudomonadati</taxon>
        <taxon>Pseudomonadota</taxon>
        <taxon>Gammaproteobacteria</taxon>
        <taxon>Alteromonadales</taxon>
        <taxon>Alteromonadaceae</taxon>
    </lineage>
</organism>
<keyword evidence="2" id="KW-0560">Oxidoreductase</keyword>
<reference evidence="5" key="1">
    <citation type="journal article" date="2019" name="Int. J. Syst. Evol. Microbiol.">
        <title>The Global Catalogue of Microorganisms (GCM) 10K type strain sequencing project: providing services to taxonomists for standard genome sequencing and annotation.</title>
        <authorList>
            <consortium name="The Broad Institute Genomics Platform"/>
            <consortium name="The Broad Institute Genome Sequencing Center for Infectious Disease"/>
            <person name="Wu L."/>
            <person name="Ma J."/>
        </authorList>
    </citation>
    <scope>NUCLEOTIDE SEQUENCE [LARGE SCALE GENOMIC DNA]</scope>
    <source>
        <strain evidence="5">CGMCC 1.16031</strain>
    </source>
</reference>
<dbReference type="Gene3D" id="3.40.50.720">
    <property type="entry name" value="NAD(P)-binding Rossmann-like Domain"/>
    <property type="match status" value="1"/>
</dbReference>
<proteinExistence type="predicted"/>
<dbReference type="PANTHER" id="PTHR48106">
    <property type="entry name" value="QUINONE OXIDOREDUCTASE PIG3-RELATED"/>
    <property type="match status" value="1"/>
</dbReference>
<dbReference type="SUPFAM" id="SSF51735">
    <property type="entry name" value="NAD(P)-binding Rossmann-fold domains"/>
    <property type="match status" value="1"/>
</dbReference>
<protein>
    <submittedName>
        <fullName evidence="4">Zinc-binding dehydrogenase</fullName>
    </submittedName>
</protein>
<dbReference type="Gene3D" id="3.90.180.10">
    <property type="entry name" value="Medium-chain alcohol dehydrogenases, catalytic domain"/>
    <property type="match status" value="1"/>
</dbReference>
<dbReference type="InterPro" id="IPR011032">
    <property type="entry name" value="GroES-like_sf"/>
</dbReference>
<evidence type="ECO:0000256" key="2">
    <source>
        <dbReference type="ARBA" id="ARBA00023002"/>
    </source>
</evidence>
<keyword evidence="5" id="KW-1185">Reference proteome</keyword>
<dbReference type="SUPFAM" id="SSF50129">
    <property type="entry name" value="GroES-like"/>
    <property type="match status" value="1"/>
</dbReference>
<dbReference type="RefSeq" id="WP_131257950.1">
    <property type="nucleotide sequence ID" value="NZ_JBHSUS010000001.1"/>
</dbReference>
<dbReference type="Proteomes" id="UP001596364">
    <property type="component" value="Unassembled WGS sequence"/>
</dbReference>